<dbReference type="Proteomes" id="UP000836404">
    <property type="component" value="Unassembled WGS sequence"/>
</dbReference>
<protein>
    <submittedName>
        <fullName evidence="2">Uncharacterized protein</fullName>
    </submittedName>
</protein>
<name>A0A9N8M4Z9_9BASI</name>
<sequence length="264" mass="29524">MRRMRQHATLTFGHLIFGGIGVRNNASTSRTYAVVDAPDGILDLFHIQNVLTHELHTPEQTHTSVFLLGRRAVRQSVPTFDAIFAASYANILRVFWTVSDSWHTSELLPAHQLVSDAAIVFMDNLAGVSPGEDQRSGAPPPMTSAHIHTIIVILVFIIDLDFITVLSSSFSTQLIFSAISSGAVCFFEQHQVGNERTPTPCALRHRSPLWFKRRPKRLGSFSRRNVVQAKIVIADIVQTLLHPRFVRLNARKENHIGHRTANPI</sequence>
<keyword evidence="1" id="KW-0472">Membrane</keyword>
<dbReference type="EMBL" id="CAJHJF010006594">
    <property type="protein sequence ID" value="CAD6957648.1"/>
    <property type="molecule type" value="Genomic_DNA"/>
</dbReference>
<evidence type="ECO:0000313" key="2">
    <source>
        <dbReference type="EMBL" id="CAD6957648.1"/>
    </source>
</evidence>
<proteinExistence type="predicted"/>
<evidence type="ECO:0000313" key="3">
    <source>
        <dbReference type="Proteomes" id="UP000836404"/>
    </source>
</evidence>
<keyword evidence="3" id="KW-1185">Reference proteome</keyword>
<keyword evidence="1" id="KW-0812">Transmembrane</keyword>
<dbReference type="AlphaFoldDB" id="A0A9N8M4Z9"/>
<accession>A0A9N8M4Z9</accession>
<organism evidence="2 3">
    <name type="scientific">Tilletia laevis</name>
    <dbReference type="NCBI Taxonomy" id="157183"/>
    <lineage>
        <taxon>Eukaryota</taxon>
        <taxon>Fungi</taxon>
        <taxon>Dikarya</taxon>
        <taxon>Basidiomycota</taxon>
        <taxon>Ustilaginomycotina</taxon>
        <taxon>Exobasidiomycetes</taxon>
        <taxon>Tilletiales</taxon>
        <taxon>Tilletiaceae</taxon>
        <taxon>Tilletia</taxon>
    </lineage>
</organism>
<evidence type="ECO:0000256" key="1">
    <source>
        <dbReference type="SAM" id="Phobius"/>
    </source>
</evidence>
<keyword evidence="1" id="KW-1133">Transmembrane helix</keyword>
<gene>
    <name evidence="2" type="ORF">JKILLFL_G1621</name>
</gene>
<comment type="caution">
    <text evidence="2">The sequence shown here is derived from an EMBL/GenBank/DDBJ whole genome shotgun (WGS) entry which is preliminary data.</text>
</comment>
<feature type="transmembrane region" description="Helical" evidence="1">
    <location>
        <begin position="145"/>
        <end position="164"/>
    </location>
</feature>
<reference evidence="2 3" key="1">
    <citation type="submission" date="2020-10" db="EMBL/GenBank/DDBJ databases">
        <authorList>
            <person name="Sedaghatjoo S."/>
        </authorList>
    </citation>
    <scope>NUCLEOTIDE SEQUENCE [LARGE SCALE GENOMIC DNA]</scope>
    <source>
        <strain evidence="2 3">LLFL</strain>
    </source>
</reference>